<reference evidence="1 2" key="1">
    <citation type="submission" date="2016-10" db="EMBL/GenBank/DDBJ databases">
        <authorList>
            <person name="de Groot N.N."/>
        </authorList>
    </citation>
    <scope>NUCLEOTIDE SEQUENCE [LARGE SCALE GENOMIC DNA]</scope>
    <source>
        <strain evidence="1 2">CGMCC 4.3510</strain>
    </source>
</reference>
<dbReference type="Gene3D" id="3.20.20.140">
    <property type="entry name" value="Metal-dependent hydrolases"/>
    <property type="match status" value="1"/>
</dbReference>
<dbReference type="STRING" id="380248.SAMN05216251_101331"/>
<gene>
    <name evidence="1" type="ORF">SAMN05216251_101331</name>
</gene>
<dbReference type="Pfam" id="PF01244">
    <property type="entry name" value="Peptidase_M19"/>
    <property type="match status" value="1"/>
</dbReference>
<dbReference type="PROSITE" id="PS00639">
    <property type="entry name" value="THIOL_PROTEASE_HIS"/>
    <property type="match status" value="1"/>
</dbReference>
<name>A0A1I1XE57_9ACTN</name>
<dbReference type="RefSeq" id="WP_093711473.1">
    <property type="nucleotide sequence ID" value="NZ_FONG01000001.1"/>
</dbReference>
<proteinExistence type="predicted"/>
<dbReference type="GO" id="GO:0006508">
    <property type="term" value="P:proteolysis"/>
    <property type="evidence" value="ECO:0007669"/>
    <property type="project" value="InterPro"/>
</dbReference>
<dbReference type="InterPro" id="IPR008257">
    <property type="entry name" value="Pept_M19"/>
</dbReference>
<dbReference type="PANTHER" id="PTHR10443">
    <property type="entry name" value="MICROSOMAL DIPEPTIDASE"/>
    <property type="match status" value="1"/>
</dbReference>
<evidence type="ECO:0000313" key="1">
    <source>
        <dbReference type="EMBL" id="SFE05694.1"/>
    </source>
</evidence>
<protein>
    <submittedName>
        <fullName evidence="1">Membrane dipeptidase</fullName>
    </submittedName>
</protein>
<evidence type="ECO:0000313" key="2">
    <source>
        <dbReference type="Proteomes" id="UP000199323"/>
    </source>
</evidence>
<dbReference type="OrthoDB" id="9804920at2"/>
<organism evidence="1 2">
    <name type="scientific">Actinacidiphila alni</name>
    <dbReference type="NCBI Taxonomy" id="380248"/>
    <lineage>
        <taxon>Bacteria</taxon>
        <taxon>Bacillati</taxon>
        <taxon>Actinomycetota</taxon>
        <taxon>Actinomycetes</taxon>
        <taxon>Kitasatosporales</taxon>
        <taxon>Streptomycetaceae</taxon>
        <taxon>Actinacidiphila</taxon>
    </lineage>
</organism>
<dbReference type="PANTHER" id="PTHR10443:SF12">
    <property type="entry name" value="DIPEPTIDASE"/>
    <property type="match status" value="1"/>
</dbReference>
<dbReference type="EMBL" id="FONG01000001">
    <property type="protein sequence ID" value="SFE05694.1"/>
    <property type="molecule type" value="Genomic_DNA"/>
</dbReference>
<accession>A0A1I1XE57</accession>
<sequence length="344" mass="37589">MTTTTEPVTNGVMSDIGYDEMIVVDGCTPRIGSDSFFEKIRAAGVTAVCVSLSAQVGAQQVGGFFDAVQEMNVYYNLAEIYPDRCVIATTSEDIRQAKADGKLAIVLAFQNGMPVEADPVNLVPFFYRNGVRIIQLTYNERNRLGDGCFEPENRGLTTMGQQVIKEMDRAGILIDLSHVGHRTGMDAIAYSARPAVFSHTGCLALTESPRNKSDEEIRLIAERGGLVGISPYAPFVEPASGERPTLDDFLDHVDHAVQLVGPGHVAIGTDIAEHWAVRWMSNSGRRFPDLVRKYTWDTVYADGFESLARFPEVAAGLAARGYASADIAKIVGGNWMRVFGEVWD</sequence>
<keyword evidence="2" id="KW-1185">Reference proteome</keyword>
<dbReference type="InterPro" id="IPR032466">
    <property type="entry name" value="Metal_Hydrolase"/>
</dbReference>
<dbReference type="GO" id="GO:0070573">
    <property type="term" value="F:metallodipeptidase activity"/>
    <property type="evidence" value="ECO:0007669"/>
    <property type="project" value="InterPro"/>
</dbReference>
<dbReference type="Proteomes" id="UP000199323">
    <property type="component" value="Unassembled WGS sequence"/>
</dbReference>
<dbReference type="PROSITE" id="PS51365">
    <property type="entry name" value="RENAL_DIPEPTIDASE_2"/>
    <property type="match status" value="1"/>
</dbReference>
<dbReference type="AlphaFoldDB" id="A0A1I1XE57"/>
<dbReference type="SUPFAM" id="SSF51556">
    <property type="entry name" value="Metallo-dependent hydrolases"/>
    <property type="match status" value="1"/>
</dbReference>
<dbReference type="InterPro" id="IPR025660">
    <property type="entry name" value="Pept_his_AS"/>
</dbReference>